<proteinExistence type="predicted"/>
<comment type="caution">
    <text evidence="1">The sequence shown here is derived from an EMBL/GenBank/DDBJ whole genome shotgun (WGS) entry which is preliminary data.</text>
</comment>
<gene>
    <name evidence="1" type="ORF">BaRGS_00023722</name>
</gene>
<organism evidence="1 2">
    <name type="scientific">Batillaria attramentaria</name>
    <dbReference type="NCBI Taxonomy" id="370345"/>
    <lineage>
        <taxon>Eukaryota</taxon>
        <taxon>Metazoa</taxon>
        <taxon>Spiralia</taxon>
        <taxon>Lophotrochozoa</taxon>
        <taxon>Mollusca</taxon>
        <taxon>Gastropoda</taxon>
        <taxon>Caenogastropoda</taxon>
        <taxon>Sorbeoconcha</taxon>
        <taxon>Cerithioidea</taxon>
        <taxon>Batillariidae</taxon>
        <taxon>Batillaria</taxon>
    </lineage>
</organism>
<feature type="non-terminal residue" evidence="1">
    <location>
        <position position="1"/>
    </location>
</feature>
<dbReference type="AlphaFoldDB" id="A0ABD0KD78"/>
<accession>A0ABD0KD78</accession>
<evidence type="ECO:0000313" key="2">
    <source>
        <dbReference type="Proteomes" id="UP001519460"/>
    </source>
</evidence>
<evidence type="ECO:0000313" key="1">
    <source>
        <dbReference type="EMBL" id="KAK7485083.1"/>
    </source>
</evidence>
<dbReference type="EMBL" id="JACVVK020000200">
    <property type="protein sequence ID" value="KAK7485083.1"/>
    <property type="molecule type" value="Genomic_DNA"/>
</dbReference>
<dbReference type="Proteomes" id="UP001519460">
    <property type="component" value="Unassembled WGS sequence"/>
</dbReference>
<reference evidence="1 2" key="1">
    <citation type="journal article" date="2023" name="Sci. Data">
        <title>Genome assembly of the Korean intertidal mud-creeper Batillaria attramentaria.</title>
        <authorList>
            <person name="Patra A.K."/>
            <person name="Ho P.T."/>
            <person name="Jun S."/>
            <person name="Lee S.J."/>
            <person name="Kim Y."/>
            <person name="Won Y.J."/>
        </authorList>
    </citation>
    <scope>NUCLEOTIDE SEQUENCE [LARGE SCALE GENOMIC DNA]</scope>
    <source>
        <strain evidence="1">Wonlab-2016</strain>
    </source>
</reference>
<protein>
    <submittedName>
        <fullName evidence="1">Uncharacterized protein</fullName>
    </submittedName>
</protein>
<sequence>LSKATEALIGRYKGAVYNTQKPGEVTAGKLLTWRGASVEELNCESDRAVHHQNNIVTDLGDHALA</sequence>
<name>A0ABD0KD78_9CAEN</name>
<keyword evidence="2" id="KW-1185">Reference proteome</keyword>